<dbReference type="InterPro" id="IPR040547">
    <property type="entry name" value="CdiI"/>
</dbReference>
<sequence length="146" mass="16791">MNNKSISQLEGWSWNQPIPDEDNSSYEEYNFYVLHKKPVNEYTPEDLGFMITQESGLKYVLPLAIGILKSNPFVSANYPGGLLTSVLGLPKTIWEQSPHLYNEVKIIFDNAKNNLENVEELKGSYRTIKYIRSVFIIFQNNIVISK</sequence>
<dbReference type="Pfam" id="PF18616">
    <property type="entry name" value="CdiI_3"/>
    <property type="match status" value="1"/>
</dbReference>
<dbReference type="CDD" id="cd20691">
    <property type="entry name" value="CdiI_EC536-like"/>
    <property type="match status" value="1"/>
</dbReference>
<keyword evidence="2" id="KW-1185">Reference proteome</keyword>
<dbReference type="OrthoDB" id="4829274at2"/>
<accession>A0A4Z0Q912</accession>
<dbReference type="RefSeq" id="WP_135463149.1">
    <property type="nucleotide sequence ID" value="NZ_SRLC01000001.1"/>
</dbReference>
<gene>
    <name evidence="1" type="ORF">E5K00_10395</name>
</gene>
<comment type="caution">
    <text evidence="1">The sequence shown here is derived from an EMBL/GenBank/DDBJ whole genome shotgun (WGS) entry which is preliminary data.</text>
</comment>
<name>A0A4Z0Q912_9BACT</name>
<proteinExistence type="predicted"/>
<organism evidence="1 2">
    <name type="scientific">Hymenobacter aquaticus</name>
    <dbReference type="NCBI Taxonomy" id="1867101"/>
    <lineage>
        <taxon>Bacteria</taxon>
        <taxon>Pseudomonadati</taxon>
        <taxon>Bacteroidota</taxon>
        <taxon>Cytophagia</taxon>
        <taxon>Cytophagales</taxon>
        <taxon>Hymenobacteraceae</taxon>
        <taxon>Hymenobacter</taxon>
    </lineage>
</organism>
<protein>
    <submittedName>
        <fullName evidence="1">Uncharacterized protein</fullName>
    </submittedName>
</protein>
<dbReference type="EMBL" id="SRLC01000001">
    <property type="protein sequence ID" value="TGE25571.1"/>
    <property type="molecule type" value="Genomic_DNA"/>
</dbReference>
<evidence type="ECO:0000313" key="2">
    <source>
        <dbReference type="Proteomes" id="UP000297549"/>
    </source>
</evidence>
<reference evidence="1 2" key="1">
    <citation type="submission" date="2019-04" db="EMBL/GenBank/DDBJ databases">
        <authorList>
            <person name="Feng G."/>
            <person name="Zhang J."/>
            <person name="Zhu H."/>
        </authorList>
    </citation>
    <scope>NUCLEOTIDE SEQUENCE [LARGE SCALE GENOMIC DNA]</scope>
    <source>
        <strain evidence="1 2">JCM 31653</strain>
    </source>
</reference>
<evidence type="ECO:0000313" key="1">
    <source>
        <dbReference type="EMBL" id="TGE25571.1"/>
    </source>
</evidence>
<dbReference type="AlphaFoldDB" id="A0A4Z0Q912"/>
<dbReference type="Proteomes" id="UP000297549">
    <property type="component" value="Unassembled WGS sequence"/>
</dbReference>